<dbReference type="InterPro" id="IPR006674">
    <property type="entry name" value="HD_domain"/>
</dbReference>
<dbReference type="SUPFAM" id="SSF109604">
    <property type="entry name" value="HD-domain/PDEase-like"/>
    <property type="match status" value="1"/>
</dbReference>
<dbReference type="CDD" id="cd00077">
    <property type="entry name" value="HDc"/>
    <property type="match status" value="1"/>
</dbReference>
<accession>A0A1I3TLR9</accession>
<dbReference type="AlphaFoldDB" id="A0A1I3TLR9"/>
<dbReference type="InterPro" id="IPR003607">
    <property type="entry name" value="HD/PDEase_dom"/>
</dbReference>
<organism evidence="2 3">
    <name type="scientific">Thermoflavimicrobium dichotomicum</name>
    <dbReference type="NCBI Taxonomy" id="46223"/>
    <lineage>
        <taxon>Bacteria</taxon>
        <taxon>Bacillati</taxon>
        <taxon>Bacillota</taxon>
        <taxon>Bacilli</taxon>
        <taxon>Bacillales</taxon>
        <taxon>Thermoactinomycetaceae</taxon>
        <taxon>Thermoflavimicrobium</taxon>
    </lineage>
</organism>
<evidence type="ECO:0000313" key="3">
    <source>
        <dbReference type="Proteomes" id="UP000199545"/>
    </source>
</evidence>
<feature type="domain" description="HD" evidence="1">
    <location>
        <begin position="42"/>
        <end position="120"/>
    </location>
</feature>
<dbReference type="Proteomes" id="UP000199545">
    <property type="component" value="Unassembled WGS sequence"/>
</dbReference>
<evidence type="ECO:0000313" key="2">
    <source>
        <dbReference type="EMBL" id="SFJ71512.1"/>
    </source>
</evidence>
<dbReference type="EMBL" id="FORR01000018">
    <property type="protein sequence ID" value="SFJ71512.1"/>
    <property type="molecule type" value="Genomic_DNA"/>
</dbReference>
<proteinExistence type="predicted"/>
<dbReference type="RefSeq" id="WP_093231192.1">
    <property type="nucleotide sequence ID" value="NZ_FORR01000018.1"/>
</dbReference>
<protein>
    <submittedName>
        <fullName evidence="2">HD domain-containing protein</fullName>
    </submittedName>
</protein>
<keyword evidence="3" id="KW-1185">Reference proteome</keyword>
<dbReference type="Gene3D" id="1.10.3210.10">
    <property type="entry name" value="Hypothetical protein af1432"/>
    <property type="match status" value="1"/>
</dbReference>
<dbReference type="Pfam" id="PF01966">
    <property type="entry name" value="HD"/>
    <property type="match status" value="1"/>
</dbReference>
<gene>
    <name evidence="2" type="ORF">SAMN05421852_11847</name>
</gene>
<evidence type="ECO:0000259" key="1">
    <source>
        <dbReference type="Pfam" id="PF01966"/>
    </source>
</evidence>
<dbReference type="STRING" id="46223.SAMN05421852_11847"/>
<name>A0A1I3TLR9_9BACL</name>
<sequence length="217" mass="25295">MDQKNEELDAHPVRLLDIRNVEAKSLIDEKVLAEYISPSTNRYQHILGVVQQMKQLVNRLNLEERLKPLFIQSAYLHDIGYSEKLNVHHFHPVDGAIFAHQQDFPKPVVAAVLFHSGAYQSVKRTRPDLVPLYSYNGQWLDETDRLFIDLITYCDLHTSPLGKKISVKERIDDIIQRYGEKHEVSQSMIENLVHFQQTVQRVEKLIAMKVNEKRDNL</sequence>
<dbReference type="OrthoDB" id="2989229at2"/>
<reference evidence="2 3" key="1">
    <citation type="submission" date="2016-10" db="EMBL/GenBank/DDBJ databases">
        <authorList>
            <person name="de Groot N.N."/>
        </authorList>
    </citation>
    <scope>NUCLEOTIDE SEQUENCE [LARGE SCALE GENOMIC DNA]</scope>
    <source>
        <strain evidence="2 3">DSM 44778</strain>
    </source>
</reference>